<feature type="transmembrane region" description="Helical" evidence="5">
    <location>
        <begin position="503"/>
        <end position="522"/>
    </location>
</feature>
<keyword evidence="3 5" id="KW-1133">Transmembrane helix</keyword>
<feature type="transmembrane region" description="Helical" evidence="5">
    <location>
        <begin position="406"/>
        <end position="426"/>
    </location>
</feature>
<feature type="transmembrane region" description="Helical" evidence="5">
    <location>
        <begin position="438"/>
        <end position="459"/>
    </location>
</feature>
<keyword evidence="4 5" id="KW-0472">Membrane</keyword>
<dbReference type="SUPFAM" id="SSF103473">
    <property type="entry name" value="MFS general substrate transporter"/>
    <property type="match status" value="1"/>
</dbReference>
<evidence type="ECO:0000256" key="5">
    <source>
        <dbReference type="SAM" id="Phobius"/>
    </source>
</evidence>
<feature type="transmembrane region" description="Helical" evidence="5">
    <location>
        <begin position="73"/>
        <end position="97"/>
    </location>
</feature>
<dbReference type="EMBL" id="JABFCT010000005">
    <property type="protein sequence ID" value="KAF5875641.1"/>
    <property type="molecule type" value="Genomic_DNA"/>
</dbReference>
<dbReference type="AlphaFoldDB" id="A0A8H6EKJ0"/>
<dbReference type="GeneID" id="59265422"/>
<dbReference type="GO" id="GO:0005886">
    <property type="term" value="C:plasma membrane"/>
    <property type="evidence" value="ECO:0007669"/>
    <property type="project" value="TreeGrafter"/>
</dbReference>
<protein>
    <submittedName>
        <fullName evidence="7">Putative mfs multidrug transporter protein</fullName>
    </submittedName>
</protein>
<dbReference type="GO" id="GO:0022857">
    <property type="term" value="F:transmembrane transporter activity"/>
    <property type="evidence" value="ECO:0007669"/>
    <property type="project" value="InterPro"/>
</dbReference>
<gene>
    <name evidence="7" type="ORF">Bfra_011403</name>
</gene>
<feature type="transmembrane region" description="Helical" evidence="5">
    <location>
        <begin position="251"/>
        <end position="271"/>
    </location>
</feature>
<evidence type="ECO:0000313" key="8">
    <source>
        <dbReference type="Proteomes" id="UP000531561"/>
    </source>
</evidence>
<dbReference type="InterPro" id="IPR020846">
    <property type="entry name" value="MFS_dom"/>
</dbReference>
<evidence type="ECO:0000256" key="2">
    <source>
        <dbReference type="ARBA" id="ARBA00022692"/>
    </source>
</evidence>
<proteinExistence type="predicted"/>
<dbReference type="RefSeq" id="XP_037194587.1">
    <property type="nucleotide sequence ID" value="XM_037341730.1"/>
</dbReference>
<keyword evidence="2 5" id="KW-0812">Transmembrane</keyword>
<organism evidence="7 8">
    <name type="scientific">Botrytis fragariae</name>
    <dbReference type="NCBI Taxonomy" id="1964551"/>
    <lineage>
        <taxon>Eukaryota</taxon>
        <taxon>Fungi</taxon>
        <taxon>Dikarya</taxon>
        <taxon>Ascomycota</taxon>
        <taxon>Pezizomycotina</taxon>
        <taxon>Leotiomycetes</taxon>
        <taxon>Helotiales</taxon>
        <taxon>Sclerotiniaceae</taxon>
        <taxon>Botrytis</taxon>
    </lineage>
</organism>
<dbReference type="InterPro" id="IPR036259">
    <property type="entry name" value="MFS_trans_sf"/>
</dbReference>
<dbReference type="PROSITE" id="PS50850">
    <property type="entry name" value="MFS"/>
    <property type="match status" value="1"/>
</dbReference>
<evidence type="ECO:0000256" key="1">
    <source>
        <dbReference type="ARBA" id="ARBA00004141"/>
    </source>
</evidence>
<evidence type="ECO:0000256" key="4">
    <source>
        <dbReference type="ARBA" id="ARBA00023136"/>
    </source>
</evidence>
<dbReference type="PANTHER" id="PTHR23502">
    <property type="entry name" value="MAJOR FACILITATOR SUPERFAMILY"/>
    <property type="match status" value="1"/>
</dbReference>
<feature type="transmembrane region" description="Helical" evidence="5">
    <location>
        <begin position="326"/>
        <end position="353"/>
    </location>
</feature>
<name>A0A8H6EKJ0_9HELO</name>
<dbReference type="Pfam" id="PF07690">
    <property type="entry name" value="MFS_1"/>
    <property type="match status" value="2"/>
</dbReference>
<feature type="domain" description="Major facilitator superfamily (MFS) profile" evidence="6">
    <location>
        <begin position="75"/>
        <end position="525"/>
    </location>
</feature>
<evidence type="ECO:0000313" key="7">
    <source>
        <dbReference type="EMBL" id="KAF5875641.1"/>
    </source>
</evidence>
<accession>A0A8H6EKJ0</accession>
<evidence type="ECO:0000256" key="3">
    <source>
        <dbReference type="ARBA" id="ARBA00022989"/>
    </source>
</evidence>
<keyword evidence="8" id="KW-1185">Reference proteome</keyword>
<dbReference type="InterPro" id="IPR011701">
    <property type="entry name" value="MFS"/>
</dbReference>
<feature type="transmembrane region" description="Helical" evidence="5">
    <location>
        <begin position="365"/>
        <end position="385"/>
    </location>
</feature>
<dbReference type="OrthoDB" id="6770063at2759"/>
<dbReference type="PANTHER" id="PTHR23502:SF60">
    <property type="entry name" value="MAJOR FACILITATOR SUPERFAMILY (MFS) PROFILE DOMAIN-CONTAINING PROTEIN-RELATED"/>
    <property type="match status" value="1"/>
</dbReference>
<evidence type="ECO:0000259" key="6">
    <source>
        <dbReference type="PROSITE" id="PS50850"/>
    </source>
</evidence>
<feature type="transmembrane region" description="Helical" evidence="5">
    <location>
        <begin position="109"/>
        <end position="129"/>
    </location>
</feature>
<feature type="transmembrane region" description="Helical" evidence="5">
    <location>
        <begin position="471"/>
        <end position="491"/>
    </location>
</feature>
<sequence length="541" mass="60040">MSTATEKDIVSSDNKTNLVLAGQKHDFEGFQSVLDPDDEGSQHLETLRKEYGSTWNGPDDPENPYNWPSWRKITIGVIFSLGQLVTLMSASMIAAALGDISRDLKIDDYTAQIIFSTYFLGLAIGPFVAAAFSEVTGRKGIWLFCNAWYILWNALCPLGKSKALMITGRLMTGIGASGGITVCINTKRPIPKSLLTDSRHFSKLTGPVMADMYGKRERGKSLAIASFLPYLGPALGPIFGGIIAQLVVWPWIFWIMSIFNSFMTLAGYFFIRESYTPVLLRRKVKSEAEFISNAERTFDAKYWQELFPQLSIGLARPFQILIRRPVIQLITFAFGVGFGIYTILISTFATLYIERYNQTVSISALHYIAIAIGAIAASQIGGRIMDWLYRRLSKKNNNHGRPEFRVPYSMGGAILMPIGLFWYGWVAEVTGPWAVVDIGASVFTLGNMVFSQGLLAYQLDEFGKYGASANAASRVGSNIMGFILPIFGPQLYDKLGFGWGNSLLGLIWIVSGGPICFLLYYWGERIRAIGRETEDEGSPRN</sequence>
<feature type="transmembrane region" description="Helical" evidence="5">
    <location>
        <begin position="222"/>
        <end position="245"/>
    </location>
</feature>
<dbReference type="Proteomes" id="UP000531561">
    <property type="component" value="Unassembled WGS sequence"/>
</dbReference>
<reference evidence="7 8" key="1">
    <citation type="journal article" date="2020" name="Phytopathology">
        <title>A high-quality genome resource of Botrytis fragariae, a new and rapidly spreading fungal pathogen causing strawberry gray mold in the U.S.A.</title>
        <authorList>
            <person name="Wu Y."/>
            <person name="Saski C.A."/>
            <person name="Schnabel G."/>
            <person name="Xiao S."/>
            <person name="Hu M."/>
        </authorList>
    </citation>
    <scope>NUCLEOTIDE SEQUENCE [LARGE SCALE GENOMIC DNA]</scope>
    <source>
        <strain evidence="7 8">BVB16</strain>
    </source>
</reference>
<dbReference type="Gene3D" id="1.20.1250.20">
    <property type="entry name" value="MFS general substrate transporter like domains"/>
    <property type="match status" value="1"/>
</dbReference>
<comment type="subcellular location">
    <subcellularLocation>
        <location evidence="1">Membrane</location>
        <topology evidence="1">Multi-pass membrane protein</topology>
    </subcellularLocation>
</comment>
<comment type="caution">
    <text evidence="7">The sequence shown here is derived from an EMBL/GenBank/DDBJ whole genome shotgun (WGS) entry which is preliminary data.</text>
</comment>